<dbReference type="GO" id="GO:0008967">
    <property type="term" value="F:phosphoglycolate phosphatase activity"/>
    <property type="evidence" value="ECO:0007669"/>
    <property type="project" value="TreeGrafter"/>
</dbReference>
<name>A0A381Z5K0_9ZZZZ</name>
<dbReference type="SFLD" id="SFLDG01129">
    <property type="entry name" value="C1.5:_HAD__Beta-PGM__Phosphata"/>
    <property type="match status" value="1"/>
</dbReference>
<dbReference type="Pfam" id="PF13419">
    <property type="entry name" value="HAD_2"/>
    <property type="match status" value="1"/>
</dbReference>
<evidence type="ECO:0000313" key="1">
    <source>
        <dbReference type="EMBL" id="SVA84575.1"/>
    </source>
</evidence>
<organism evidence="1">
    <name type="scientific">marine metagenome</name>
    <dbReference type="NCBI Taxonomy" id="408172"/>
    <lineage>
        <taxon>unclassified sequences</taxon>
        <taxon>metagenomes</taxon>
        <taxon>ecological metagenomes</taxon>
    </lineage>
</organism>
<dbReference type="InterPro" id="IPR050155">
    <property type="entry name" value="HAD-like_hydrolase_sf"/>
</dbReference>
<dbReference type="PANTHER" id="PTHR43434:SF1">
    <property type="entry name" value="PHOSPHOGLYCOLATE PHOSPHATASE"/>
    <property type="match status" value="1"/>
</dbReference>
<dbReference type="SFLD" id="SFLDS00003">
    <property type="entry name" value="Haloacid_Dehalogenase"/>
    <property type="match status" value="1"/>
</dbReference>
<dbReference type="PANTHER" id="PTHR43434">
    <property type="entry name" value="PHOSPHOGLYCOLATE PHOSPHATASE"/>
    <property type="match status" value="1"/>
</dbReference>
<dbReference type="GO" id="GO:0005829">
    <property type="term" value="C:cytosol"/>
    <property type="evidence" value="ECO:0007669"/>
    <property type="project" value="TreeGrafter"/>
</dbReference>
<dbReference type="SUPFAM" id="SSF56784">
    <property type="entry name" value="HAD-like"/>
    <property type="match status" value="1"/>
</dbReference>
<dbReference type="InterPro" id="IPR023198">
    <property type="entry name" value="PGP-like_dom2"/>
</dbReference>
<dbReference type="GO" id="GO:0006281">
    <property type="term" value="P:DNA repair"/>
    <property type="evidence" value="ECO:0007669"/>
    <property type="project" value="TreeGrafter"/>
</dbReference>
<accession>A0A381Z5K0</accession>
<dbReference type="InterPro" id="IPR036412">
    <property type="entry name" value="HAD-like_sf"/>
</dbReference>
<dbReference type="AlphaFoldDB" id="A0A381Z5K0"/>
<sequence length="221" mass="25345">MKALEHIVWDWNGTLLDDRWLTIAVMNRVLARRNMDELTEDRYLQLFTFPVIDYYRRLGFDFEKTSFSELGTEFINEYNTRAFEPQLHDGIIDLMDELNKIGVSHSILSASSQKILNTLATHHNIDHYFKAVLGQDNHYAYGKIETGKMLINKLGIAPKNILFVGDTEHDLDVANAIGTHCALLSWGHTSTERLDKKEVNVFNAIADLKSWINSCFILPAD</sequence>
<evidence type="ECO:0008006" key="2">
    <source>
        <dbReference type="Google" id="ProtNLM"/>
    </source>
</evidence>
<dbReference type="Gene3D" id="3.40.50.1000">
    <property type="entry name" value="HAD superfamily/HAD-like"/>
    <property type="match status" value="1"/>
</dbReference>
<proteinExistence type="predicted"/>
<dbReference type="InterPro" id="IPR041492">
    <property type="entry name" value="HAD_2"/>
</dbReference>
<reference evidence="1" key="1">
    <citation type="submission" date="2018-05" db="EMBL/GenBank/DDBJ databases">
        <authorList>
            <person name="Lanie J.A."/>
            <person name="Ng W.-L."/>
            <person name="Kazmierczak K.M."/>
            <person name="Andrzejewski T.M."/>
            <person name="Davidsen T.M."/>
            <person name="Wayne K.J."/>
            <person name="Tettelin H."/>
            <person name="Glass J.I."/>
            <person name="Rusch D."/>
            <person name="Podicherti R."/>
            <person name="Tsui H.-C.T."/>
            <person name="Winkler M.E."/>
        </authorList>
    </citation>
    <scope>NUCLEOTIDE SEQUENCE</scope>
</reference>
<dbReference type="InterPro" id="IPR023214">
    <property type="entry name" value="HAD_sf"/>
</dbReference>
<gene>
    <name evidence="1" type="ORF">METZ01_LOCUS137429</name>
</gene>
<protein>
    <recommendedName>
        <fullName evidence="2">Phosphoglycolate phosphatase</fullName>
    </recommendedName>
</protein>
<dbReference type="EMBL" id="UINC01020049">
    <property type="protein sequence ID" value="SVA84575.1"/>
    <property type="molecule type" value="Genomic_DNA"/>
</dbReference>
<dbReference type="Gene3D" id="1.10.150.240">
    <property type="entry name" value="Putative phosphatase, domain 2"/>
    <property type="match status" value="1"/>
</dbReference>